<comment type="caution">
    <text evidence="1">The sequence shown here is derived from an EMBL/GenBank/DDBJ whole genome shotgun (WGS) entry which is preliminary data.</text>
</comment>
<proteinExistence type="predicted"/>
<name>A0ACB9MDC0_9MYRT</name>
<dbReference type="Proteomes" id="UP001057402">
    <property type="component" value="Chromosome 10"/>
</dbReference>
<gene>
    <name evidence="1" type="ORF">MLD38_034820</name>
</gene>
<dbReference type="EMBL" id="CM042889">
    <property type="protein sequence ID" value="KAI4321439.1"/>
    <property type="molecule type" value="Genomic_DNA"/>
</dbReference>
<organism evidence="1 2">
    <name type="scientific">Melastoma candidum</name>
    <dbReference type="NCBI Taxonomy" id="119954"/>
    <lineage>
        <taxon>Eukaryota</taxon>
        <taxon>Viridiplantae</taxon>
        <taxon>Streptophyta</taxon>
        <taxon>Embryophyta</taxon>
        <taxon>Tracheophyta</taxon>
        <taxon>Spermatophyta</taxon>
        <taxon>Magnoliopsida</taxon>
        <taxon>eudicotyledons</taxon>
        <taxon>Gunneridae</taxon>
        <taxon>Pentapetalae</taxon>
        <taxon>rosids</taxon>
        <taxon>malvids</taxon>
        <taxon>Myrtales</taxon>
        <taxon>Melastomataceae</taxon>
        <taxon>Melastomatoideae</taxon>
        <taxon>Melastomateae</taxon>
        <taxon>Melastoma</taxon>
    </lineage>
</organism>
<protein>
    <submittedName>
        <fullName evidence="1">Uncharacterized protein</fullName>
    </submittedName>
</protein>
<reference evidence="2" key="1">
    <citation type="journal article" date="2023" name="Front. Plant Sci.">
        <title>Chromosomal-level genome assembly of Melastoma candidum provides insights into trichome evolution.</title>
        <authorList>
            <person name="Zhong Y."/>
            <person name="Wu W."/>
            <person name="Sun C."/>
            <person name="Zou P."/>
            <person name="Liu Y."/>
            <person name="Dai S."/>
            <person name="Zhou R."/>
        </authorList>
    </citation>
    <scope>NUCLEOTIDE SEQUENCE [LARGE SCALE GENOMIC DNA]</scope>
</reference>
<keyword evidence="2" id="KW-1185">Reference proteome</keyword>
<evidence type="ECO:0000313" key="2">
    <source>
        <dbReference type="Proteomes" id="UP001057402"/>
    </source>
</evidence>
<evidence type="ECO:0000313" key="1">
    <source>
        <dbReference type="EMBL" id="KAI4321439.1"/>
    </source>
</evidence>
<accession>A0ACB9MDC0</accession>
<sequence length="555" mass="58391">MIEPKQEKHQQKKPKKGFITEDNVSTLLHRYPATTVLALLQEVNQFPDAENDWDALAKRTSTGISNPRELQMLWRHLAYGDDLLGKVEDEARPLDDGSDLEFELEASPVAGSEALNEAAACVKVLMASGVPSDPRRSNSMTFEAPLTINIPNGQSSSAAPECSQASFLRQGRNITVQVSVPSLPTTTFDEGLDGHGPGGGNQPLKKKRKQWSKAEDNELIAAVEKCGEGNWPAILEGGFKLDRTPAQLAQRWLTIKKRQGNTNVSGPNTNGTQLSEAQLAARHAMSIALNMPVKNVGSGPSLKPVLTSSSIKHGRSSDMQMPGQSNQMSRPLQISPPKTTDSSDSMGLKAAAVAAGARIVAPSDAASFLRATQAKPAVHIVPKGGSLARCSNPGSSTAHPNLSVPSNGTSTLTQTSGLALQHTPAVPVATTLPRASQLPPQEAVKLDQRTGKANPSEVDSISQNGTNERQPVDPSASTGPNTAVGNRMNGDNPTSCNQGAAPEESQREKPAVSDNSAQPTGNGSGEAGLGVKINSSLQGVGVEANEKQEKVKVVG</sequence>